<comment type="cofactor">
    <cofactor evidence="1">
        <name>a divalent metal cation</name>
        <dbReference type="ChEBI" id="CHEBI:60240"/>
    </cofactor>
</comment>
<evidence type="ECO:0000256" key="6">
    <source>
        <dbReference type="ARBA" id="ARBA00022490"/>
    </source>
</evidence>
<dbReference type="PRINTS" id="PR02086">
    <property type="entry name" value="PUTNUCHARBI1"/>
</dbReference>
<keyword evidence="7" id="KW-0540">Nuclease</keyword>
<keyword evidence="8" id="KW-0479">Metal-binding</keyword>
<evidence type="ECO:0000313" key="14">
    <source>
        <dbReference type="EnsemblMetazoa" id="XP_050509398.1"/>
    </source>
</evidence>
<sequence length="369" mass="43354">MIHIIFYKKKMDIFNDDLDLLEIIEHGFPRRVFVRPNYFQTMDNLTFFRTFRFYKETVLFILTLIEDRLEFPDNRNNSLSPMNQLLTCLRYFASSGFLITVAQFMHIDVATASRTIARVSRELATLYPRFIKMPTTQREILTHQEKFYSMFRFPRIIGAVDGTHIRIQSPGGNDAEVFRNRKSFFSLNVQVVCDADMKFENVVARWPGSTHDATIFNNSRLKASFIANEFRNCILIGDSGYPLQEYFMTPLDQPNTRAESLYNESLIRTRNIIERTIGIWKRRFPILAYGMRLKLETDMAIIIATAVLHNIARSMNEPEPAVPADLNLQEINYLIQTQNINMPLNNDNRHNNRINITQREILHYFRNLQ</sequence>
<name>A0ABM5KGX1_DIAVI</name>
<keyword evidence="6" id="KW-0963">Cytoplasm</keyword>
<comment type="subcellular location">
    <subcellularLocation>
        <location evidence="3">Cytoplasm</location>
    </subcellularLocation>
    <subcellularLocation>
        <location evidence="2">Nucleus</location>
    </subcellularLocation>
</comment>
<evidence type="ECO:0000256" key="12">
    <source>
        <dbReference type="ARBA" id="ARBA00045850"/>
    </source>
</evidence>
<dbReference type="Pfam" id="PF13359">
    <property type="entry name" value="DDE_Tnp_4"/>
    <property type="match status" value="1"/>
</dbReference>
<protein>
    <recommendedName>
        <fullName evidence="5">Putative nuclease HARBI1</fullName>
    </recommendedName>
    <alternativeName>
        <fullName evidence="11">Harbinger transposase-derived nuclease</fullName>
    </alternativeName>
</protein>
<organism evidence="14 15">
    <name type="scientific">Diabrotica virgifera virgifera</name>
    <name type="common">western corn rootworm</name>
    <dbReference type="NCBI Taxonomy" id="50390"/>
    <lineage>
        <taxon>Eukaryota</taxon>
        <taxon>Metazoa</taxon>
        <taxon>Ecdysozoa</taxon>
        <taxon>Arthropoda</taxon>
        <taxon>Hexapoda</taxon>
        <taxon>Insecta</taxon>
        <taxon>Pterygota</taxon>
        <taxon>Neoptera</taxon>
        <taxon>Endopterygota</taxon>
        <taxon>Coleoptera</taxon>
        <taxon>Polyphaga</taxon>
        <taxon>Cucujiformia</taxon>
        <taxon>Chrysomeloidea</taxon>
        <taxon>Chrysomelidae</taxon>
        <taxon>Galerucinae</taxon>
        <taxon>Diabroticina</taxon>
        <taxon>Diabroticites</taxon>
        <taxon>Diabrotica</taxon>
    </lineage>
</organism>
<evidence type="ECO:0000256" key="5">
    <source>
        <dbReference type="ARBA" id="ARBA00015519"/>
    </source>
</evidence>
<comment type="similarity">
    <text evidence="4">Belongs to the HARBI1 family.</text>
</comment>
<keyword evidence="9" id="KW-0378">Hydrolase</keyword>
<evidence type="ECO:0000256" key="9">
    <source>
        <dbReference type="ARBA" id="ARBA00022801"/>
    </source>
</evidence>
<dbReference type="GeneID" id="126886481"/>
<evidence type="ECO:0000313" key="15">
    <source>
        <dbReference type="Proteomes" id="UP001652700"/>
    </source>
</evidence>
<reference evidence="14" key="1">
    <citation type="submission" date="2025-05" db="UniProtKB">
        <authorList>
            <consortium name="EnsemblMetazoa"/>
        </authorList>
    </citation>
    <scope>IDENTIFICATION</scope>
</reference>
<comment type="function">
    <text evidence="12">Transposase-derived protein that may have nuclease activity. Does not have transposase activity.</text>
</comment>
<dbReference type="InterPro" id="IPR026103">
    <property type="entry name" value="HARBI1_animal"/>
</dbReference>
<evidence type="ECO:0000256" key="3">
    <source>
        <dbReference type="ARBA" id="ARBA00004496"/>
    </source>
</evidence>
<keyword evidence="10" id="KW-0539">Nucleus</keyword>
<dbReference type="EnsemblMetazoa" id="XM_050653441.1">
    <property type="protein sequence ID" value="XP_050509398.1"/>
    <property type="gene ID" value="LOC126886481"/>
</dbReference>
<evidence type="ECO:0000256" key="7">
    <source>
        <dbReference type="ARBA" id="ARBA00022722"/>
    </source>
</evidence>
<evidence type="ECO:0000256" key="10">
    <source>
        <dbReference type="ARBA" id="ARBA00023242"/>
    </source>
</evidence>
<keyword evidence="15" id="KW-1185">Reference proteome</keyword>
<dbReference type="InterPro" id="IPR045249">
    <property type="entry name" value="HARBI1-like"/>
</dbReference>
<evidence type="ECO:0000256" key="8">
    <source>
        <dbReference type="ARBA" id="ARBA00022723"/>
    </source>
</evidence>
<accession>A0ABM5KGX1</accession>
<proteinExistence type="inferred from homology"/>
<evidence type="ECO:0000256" key="2">
    <source>
        <dbReference type="ARBA" id="ARBA00004123"/>
    </source>
</evidence>
<dbReference type="InterPro" id="IPR027806">
    <property type="entry name" value="HARBI1_dom"/>
</dbReference>
<evidence type="ECO:0000256" key="4">
    <source>
        <dbReference type="ARBA" id="ARBA00006958"/>
    </source>
</evidence>
<evidence type="ECO:0000256" key="11">
    <source>
        <dbReference type="ARBA" id="ARBA00030126"/>
    </source>
</evidence>
<evidence type="ECO:0000259" key="13">
    <source>
        <dbReference type="Pfam" id="PF13359"/>
    </source>
</evidence>
<dbReference type="Proteomes" id="UP001652700">
    <property type="component" value="Unplaced"/>
</dbReference>
<evidence type="ECO:0000256" key="1">
    <source>
        <dbReference type="ARBA" id="ARBA00001968"/>
    </source>
</evidence>
<feature type="domain" description="DDE Tnp4" evidence="13">
    <location>
        <begin position="160"/>
        <end position="310"/>
    </location>
</feature>
<dbReference type="PANTHER" id="PTHR22930:SF289">
    <property type="entry name" value="DDE TNP4 DOMAIN-CONTAINING PROTEIN-RELATED"/>
    <property type="match status" value="1"/>
</dbReference>
<dbReference type="PANTHER" id="PTHR22930">
    <property type="match status" value="1"/>
</dbReference>
<dbReference type="RefSeq" id="XP_050509398.1">
    <property type="nucleotide sequence ID" value="XM_050653441.1"/>
</dbReference>